<reference evidence="3" key="1">
    <citation type="submission" date="2019-12" db="EMBL/GenBank/DDBJ databases">
        <authorList>
            <person name="Awala S.I."/>
            <person name="Rhee S.K."/>
        </authorList>
    </citation>
    <scope>NUCLEOTIDE SEQUENCE [LARGE SCALE GENOMIC DNA]</scope>
    <source>
        <strain evidence="3">IM1</strain>
    </source>
</reference>
<evidence type="ECO:0000313" key="2">
    <source>
        <dbReference type="EMBL" id="QJD31343.1"/>
    </source>
</evidence>
<evidence type="ECO:0000256" key="1">
    <source>
        <dbReference type="SAM" id="MobiDB-lite"/>
    </source>
</evidence>
<feature type="region of interest" description="Disordered" evidence="1">
    <location>
        <begin position="119"/>
        <end position="148"/>
    </location>
</feature>
<dbReference type="Gene3D" id="1.25.40.10">
    <property type="entry name" value="Tetratricopeptide repeat domain"/>
    <property type="match status" value="1"/>
</dbReference>
<protein>
    <submittedName>
        <fullName evidence="2">Uncharacterized protein</fullName>
    </submittedName>
</protein>
<accession>A0A858QC21</accession>
<dbReference type="Proteomes" id="UP000503004">
    <property type="component" value="Chromosome"/>
</dbReference>
<proteinExistence type="predicted"/>
<evidence type="ECO:0000313" key="3">
    <source>
        <dbReference type="Proteomes" id="UP000503004"/>
    </source>
</evidence>
<dbReference type="SUPFAM" id="SSF48452">
    <property type="entry name" value="TPR-like"/>
    <property type="match status" value="1"/>
</dbReference>
<gene>
    <name evidence="2" type="ORF">GNH96_06425</name>
</gene>
<dbReference type="EMBL" id="CP046565">
    <property type="protein sequence ID" value="QJD31343.1"/>
    <property type="molecule type" value="Genomic_DNA"/>
</dbReference>
<dbReference type="AlphaFoldDB" id="A0A858QC21"/>
<dbReference type="InterPro" id="IPR011990">
    <property type="entry name" value="TPR-like_helical_dom_sf"/>
</dbReference>
<keyword evidence="3" id="KW-1185">Reference proteome</keyword>
<sequence length="698" mass="77516">MFSAAMAQGVLEGLDVDGSGRRPVIHIRLAEPVNYVRHSPAESGDTLRIRVNRTSPAAAQGVVPQPGTLRWPATAEVPLTEVGYETKPGGDFLTLRFNRVVNFQVRPGKDAQGIDVEIAGSGDGDRVGTGDRSLPVPPASGACASGLRVKSPPADLKEAARQCMIKEDWPAAIGLYTKLVQQPDASYQREAQEMLGLARERNGQAFRAKTEYEKYLQRYPEGEAAERVKKRLDALNSADQQPKEKLTPLSSSPVAERGWETYGSFGQYYFRDALLTDNQGEYVDQSLFLTVLDVTSRLRTERFDIRTQFDARYRQNFLKVVYDENNQFRVANAFIDVVDKATGVSGRIGRQSRSSGGAMGRFDGGVLSYRFAPQWQATVIGGFPVLPYRSTAPNTNTSFEGASLEFGPFADYWAGNVFFINQTVDGLLGRRAVGGEGRYQHPVHPLFTLFDYDVHFNALNTAQVVANWNFDNGAILTLTADYRKTPYLSTSNALIGWGSGYGPGTGYGADSVGDILRYQDTIDLKTLAEDNTPTFKYLSISGMTPITPDTQINADITVSNLSATKGSPWVSAYQGSGTQVSYFGQVITNRLITDNDVWNFGLRYMTQQIDDILSGFVDAHYPVTPDIRIDPRLRVDYFTGFDGPDVWRVRPGTRFNYRVVDGLYFELEGGFEYMTKPLVLNERDTKGYYVNVGYRWDF</sequence>
<organism evidence="2 3">
    <name type="scientific">Methylococcus geothermalis</name>
    <dbReference type="NCBI Taxonomy" id="2681310"/>
    <lineage>
        <taxon>Bacteria</taxon>
        <taxon>Pseudomonadati</taxon>
        <taxon>Pseudomonadota</taxon>
        <taxon>Gammaproteobacteria</taxon>
        <taxon>Methylococcales</taxon>
        <taxon>Methylococcaceae</taxon>
        <taxon>Methylococcus</taxon>
    </lineage>
</organism>
<name>A0A858QC21_9GAMM</name>
<dbReference type="KEGG" id="metu:GNH96_06425"/>